<evidence type="ECO:0000313" key="3">
    <source>
        <dbReference type="Proteomes" id="UP000813385"/>
    </source>
</evidence>
<dbReference type="PANTHER" id="PTHR24148:SF73">
    <property type="entry name" value="HET DOMAIN PROTEIN (AFU_ORTHOLOGUE AFUA_8G01020)"/>
    <property type="match status" value="1"/>
</dbReference>
<keyword evidence="3" id="KW-1185">Reference proteome</keyword>
<protein>
    <submittedName>
        <fullName evidence="2">Heterokaryon incompatibility protein-domain-containing protein</fullName>
    </submittedName>
</protein>
<dbReference type="EMBL" id="JAGPXD010000004">
    <property type="protein sequence ID" value="KAH7359246.1"/>
    <property type="molecule type" value="Genomic_DNA"/>
</dbReference>
<name>A0A8K0TAH3_9PEZI</name>
<sequence>MSWLLMSVGDDDIRLLKILPPGPKGPHGRVQCEIRSFKLRDNPEYIALSYTWGSPVQQTTQQTDNLSTKPVYEIYCNGPHRLSVTRNLHDFLIRARSSNWTDLFWVDAICINQEDSRERAQQVKLMAAIYRSALSVCAWLGEEDDHTSRGFSLVRTLALVCVDTGRHKRVESLKHITPRLLQDGEATGICADRRHWESLIRFFQRNYFCRAWIIQEISLGRSITAVCGSHSIDWVDITIVSEFLTVTAWTRWISKASAVPCHHPVPNLVAANKDAQQAMANNAMLYALIRFRRFGATNPRDKIYALLGIAGELVRGKSRFDPAYEQSTEDGDAFRKHTALPSWVPDWSCEHIVGLGVTGYQRYSAAGDIPRSLLIQESTRSLVVKGFKLDEVVLVGENKREVLEGKAFPNWLSIWNAMPEVYHTRQSRFEVFWRTLITDTGGTPPRCPAPESYGAAYVSWIKSHLREESTSLDATLRTVLGVLAGAEAYQEASLKGEAAHKTKDPDAPTDAEEYEVIFSHALYIRPFLTQQGYLGVGSESLMVNDSVWIIPGSRVPLVLRETGLSTCRYQVVIGAYLHGFMKGEALKTATEFSDITIV</sequence>
<proteinExistence type="predicted"/>
<gene>
    <name evidence="2" type="ORF">B0T11DRAFT_312013</name>
</gene>
<comment type="caution">
    <text evidence="2">The sequence shown here is derived from an EMBL/GenBank/DDBJ whole genome shotgun (WGS) entry which is preliminary data.</text>
</comment>
<dbReference type="Pfam" id="PF06985">
    <property type="entry name" value="HET"/>
    <property type="match status" value="1"/>
</dbReference>
<dbReference type="Pfam" id="PF26639">
    <property type="entry name" value="Het-6_barrel"/>
    <property type="match status" value="1"/>
</dbReference>
<dbReference type="InterPro" id="IPR052895">
    <property type="entry name" value="HetReg/Transcr_Mod"/>
</dbReference>
<dbReference type="Proteomes" id="UP000813385">
    <property type="component" value="Unassembled WGS sequence"/>
</dbReference>
<accession>A0A8K0TAH3</accession>
<organism evidence="2 3">
    <name type="scientific">Plectosphaerella cucumerina</name>
    <dbReference type="NCBI Taxonomy" id="40658"/>
    <lineage>
        <taxon>Eukaryota</taxon>
        <taxon>Fungi</taxon>
        <taxon>Dikarya</taxon>
        <taxon>Ascomycota</taxon>
        <taxon>Pezizomycotina</taxon>
        <taxon>Sordariomycetes</taxon>
        <taxon>Hypocreomycetidae</taxon>
        <taxon>Glomerellales</taxon>
        <taxon>Plectosphaerellaceae</taxon>
        <taxon>Plectosphaerella</taxon>
    </lineage>
</organism>
<evidence type="ECO:0000313" key="2">
    <source>
        <dbReference type="EMBL" id="KAH7359246.1"/>
    </source>
</evidence>
<dbReference type="InterPro" id="IPR010730">
    <property type="entry name" value="HET"/>
</dbReference>
<dbReference type="AlphaFoldDB" id="A0A8K0TAH3"/>
<reference evidence="2" key="1">
    <citation type="journal article" date="2021" name="Nat. Commun.">
        <title>Genetic determinants of endophytism in the Arabidopsis root mycobiome.</title>
        <authorList>
            <person name="Mesny F."/>
            <person name="Miyauchi S."/>
            <person name="Thiergart T."/>
            <person name="Pickel B."/>
            <person name="Atanasova L."/>
            <person name="Karlsson M."/>
            <person name="Huettel B."/>
            <person name="Barry K.W."/>
            <person name="Haridas S."/>
            <person name="Chen C."/>
            <person name="Bauer D."/>
            <person name="Andreopoulos W."/>
            <person name="Pangilinan J."/>
            <person name="LaButti K."/>
            <person name="Riley R."/>
            <person name="Lipzen A."/>
            <person name="Clum A."/>
            <person name="Drula E."/>
            <person name="Henrissat B."/>
            <person name="Kohler A."/>
            <person name="Grigoriev I.V."/>
            <person name="Martin F.M."/>
            <person name="Hacquard S."/>
        </authorList>
    </citation>
    <scope>NUCLEOTIDE SEQUENCE</scope>
    <source>
        <strain evidence="2">MPI-CAGE-AT-0016</strain>
    </source>
</reference>
<feature type="domain" description="Heterokaryon incompatibility" evidence="1">
    <location>
        <begin position="45"/>
        <end position="216"/>
    </location>
</feature>
<dbReference type="PANTHER" id="PTHR24148">
    <property type="entry name" value="ANKYRIN REPEAT DOMAIN-CONTAINING PROTEIN 39 HOMOLOG-RELATED"/>
    <property type="match status" value="1"/>
</dbReference>
<evidence type="ECO:0000259" key="1">
    <source>
        <dbReference type="Pfam" id="PF06985"/>
    </source>
</evidence>
<dbReference type="OrthoDB" id="3548654at2759"/>